<dbReference type="RefSeq" id="WP_092438387.1">
    <property type="nucleotide sequence ID" value="NZ_FMYP01000032.1"/>
</dbReference>
<dbReference type="Pfam" id="PF05635">
    <property type="entry name" value="23S_rRNA_IVP"/>
    <property type="match status" value="1"/>
</dbReference>
<evidence type="ECO:0000313" key="1">
    <source>
        <dbReference type="EMBL" id="SDC45857.1"/>
    </source>
</evidence>
<dbReference type="Gene3D" id="1.20.1440.60">
    <property type="entry name" value="23S rRNA-intervening sequence"/>
    <property type="match status" value="1"/>
</dbReference>
<gene>
    <name evidence="1" type="ORF">SAMN05216323_103232</name>
</gene>
<dbReference type="NCBIfam" id="TIGR02436">
    <property type="entry name" value="four helix bundle protein"/>
    <property type="match status" value="1"/>
</dbReference>
<sequence>MRNDRDNLIVDKTFRFAIMIVSFCELLEENRKFVVARQLLRSGTSIGANVREAQNAESKLDFIHKLKIAIKEADETQYWLLICKESLSYPSDEDLLIEITSIIKILSKIISSSKNQNSS</sequence>
<evidence type="ECO:0000313" key="2">
    <source>
        <dbReference type="Proteomes" id="UP000199452"/>
    </source>
</evidence>
<dbReference type="SUPFAM" id="SSF158446">
    <property type="entry name" value="IVS-encoded protein-like"/>
    <property type="match status" value="1"/>
</dbReference>
<dbReference type="PANTHER" id="PTHR38471">
    <property type="entry name" value="FOUR HELIX BUNDLE PROTEIN"/>
    <property type="match status" value="1"/>
</dbReference>
<dbReference type="PIRSF" id="PIRSF035652">
    <property type="entry name" value="CHP02436"/>
    <property type="match status" value="1"/>
</dbReference>
<keyword evidence="2" id="KW-1185">Reference proteome</keyword>
<dbReference type="InterPro" id="IPR036583">
    <property type="entry name" value="23S_rRNA_IVS_sf"/>
</dbReference>
<organism evidence="1 2">
    <name type="scientific">Williamwhitmania taraxaci</name>
    <dbReference type="NCBI Taxonomy" id="1640674"/>
    <lineage>
        <taxon>Bacteria</taxon>
        <taxon>Pseudomonadati</taxon>
        <taxon>Bacteroidota</taxon>
        <taxon>Bacteroidia</taxon>
        <taxon>Bacteroidales</taxon>
        <taxon>Williamwhitmaniaceae</taxon>
        <taxon>Williamwhitmania</taxon>
    </lineage>
</organism>
<dbReference type="AlphaFoldDB" id="A0A1G6LRZ8"/>
<protein>
    <submittedName>
        <fullName evidence="1">Four helix bundle protein</fullName>
    </submittedName>
</protein>
<proteinExistence type="predicted"/>
<accession>A0A1G6LRZ8</accession>
<dbReference type="OrthoDB" id="285993at2"/>
<name>A0A1G6LRZ8_9BACT</name>
<dbReference type="EMBL" id="FMYP01000032">
    <property type="protein sequence ID" value="SDC45857.1"/>
    <property type="molecule type" value="Genomic_DNA"/>
</dbReference>
<dbReference type="InterPro" id="IPR012657">
    <property type="entry name" value="23S_rRNA-intervening_sequence"/>
</dbReference>
<dbReference type="Proteomes" id="UP000199452">
    <property type="component" value="Unassembled WGS sequence"/>
</dbReference>
<dbReference type="STRING" id="1640674.SAMN05216323_103232"/>
<reference evidence="1 2" key="1">
    <citation type="submission" date="2016-09" db="EMBL/GenBank/DDBJ databases">
        <authorList>
            <person name="Capua I."/>
            <person name="De Benedictis P."/>
            <person name="Joannis T."/>
            <person name="Lombin L.H."/>
            <person name="Cattoli G."/>
        </authorList>
    </citation>
    <scope>NUCLEOTIDE SEQUENCE [LARGE SCALE GENOMIC DNA]</scope>
    <source>
        <strain evidence="1 2">A7P-90m</strain>
    </source>
</reference>
<dbReference type="PANTHER" id="PTHR38471:SF2">
    <property type="entry name" value="FOUR HELIX BUNDLE PROTEIN"/>
    <property type="match status" value="1"/>
</dbReference>